<dbReference type="SUPFAM" id="SSF53649">
    <property type="entry name" value="Alkaline phosphatase-like"/>
    <property type="match status" value="1"/>
</dbReference>
<dbReference type="InterPro" id="IPR006311">
    <property type="entry name" value="TAT_signal"/>
</dbReference>
<keyword evidence="2" id="KW-1185">Reference proteome</keyword>
<accession>A0A4R7S0C6</accession>
<dbReference type="EMBL" id="SOCA01000003">
    <property type="protein sequence ID" value="TDU70828.1"/>
    <property type="molecule type" value="Genomic_DNA"/>
</dbReference>
<dbReference type="RefSeq" id="WP_133795037.1">
    <property type="nucleotide sequence ID" value="NZ_SOCA01000003.1"/>
</dbReference>
<dbReference type="PANTHER" id="PTHR43737:SF1">
    <property type="entry name" value="DUF1501 DOMAIN-CONTAINING PROTEIN"/>
    <property type="match status" value="1"/>
</dbReference>
<comment type="caution">
    <text evidence="1">The sequence shown here is derived from an EMBL/GenBank/DDBJ whole genome shotgun (WGS) entry which is preliminary data.</text>
</comment>
<dbReference type="InterPro" id="IPR017850">
    <property type="entry name" value="Alkaline_phosphatase_core_sf"/>
</dbReference>
<organism evidence="1 2">
    <name type="scientific">Prosthecobacter fusiformis</name>
    <dbReference type="NCBI Taxonomy" id="48464"/>
    <lineage>
        <taxon>Bacteria</taxon>
        <taxon>Pseudomonadati</taxon>
        <taxon>Verrucomicrobiota</taxon>
        <taxon>Verrucomicrobiia</taxon>
        <taxon>Verrucomicrobiales</taxon>
        <taxon>Verrucomicrobiaceae</taxon>
        <taxon>Prosthecobacter</taxon>
    </lineage>
</organism>
<dbReference type="Pfam" id="PF07394">
    <property type="entry name" value="DUF1501"/>
    <property type="match status" value="1"/>
</dbReference>
<proteinExistence type="predicted"/>
<dbReference type="Proteomes" id="UP000295662">
    <property type="component" value="Unassembled WGS sequence"/>
</dbReference>
<dbReference type="OrthoDB" id="177538at2"/>
<reference evidence="1 2" key="1">
    <citation type="submission" date="2019-03" db="EMBL/GenBank/DDBJ databases">
        <title>Genomic Encyclopedia of Archaeal and Bacterial Type Strains, Phase II (KMG-II): from individual species to whole genera.</title>
        <authorList>
            <person name="Goeker M."/>
        </authorList>
    </citation>
    <scope>NUCLEOTIDE SEQUENCE [LARGE SCALE GENOMIC DNA]</scope>
    <source>
        <strain evidence="1 2">ATCC 25309</strain>
    </source>
</reference>
<name>A0A4R7S0C6_9BACT</name>
<sequence>MITRRHILQSTGAGFGWLAFQALSQQWAHAAAPPKTINPLAPKPPHFAPRAKRVIFMFMQGGPSHLDTFDWKPELVRAQERKLQKYMGSAFEFKPRGQSGMMISEAFPELAKHADSLCMLNGMKTATNAHQMATVALHIGSESFVRPSMGAWVVYGLGSEAEDLPGFVTINPIADNGGAMNYGSAFLPATFQGTRLNSGGGGVAHLSNSRLSDADQKRQIEFIQKANRRLLGQDPGNPEIEGVIQSYELAYKMQTSVPMTLDLDQEPAHIREMYGLDNGDTERFGTQCLMARRMAEKGVRFIQLTSPGWDHHNGLRDNLGRQCHSIDKPIAGLIADLKQRNMLDETLIIWGGEFGRGSAYDNELYNGRGHNGGGYTMWMAGGGVKGGYVHGSTDEMGDTATTGIIQTHDLHATILHLLGINHERLTYRYAGRNFRLTDVAGVVAKDILA</sequence>
<dbReference type="AlphaFoldDB" id="A0A4R7S0C6"/>
<gene>
    <name evidence="1" type="ORF">EI77_01946</name>
</gene>
<evidence type="ECO:0000313" key="1">
    <source>
        <dbReference type="EMBL" id="TDU70828.1"/>
    </source>
</evidence>
<dbReference type="InterPro" id="IPR010869">
    <property type="entry name" value="DUF1501"/>
</dbReference>
<dbReference type="PANTHER" id="PTHR43737">
    <property type="entry name" value="BLL7424 PROTEIN"/>
    <property type="match status" value="1"/>
</dbReference>
<protein>
    <submittedName>
        <fullName evidence="1">Uncharacterized protein DUF1501</fullName>
    </submittedName>
</protein>
<dbReference type="Gene3D" id="3.40.720.10">
    <property type="entry name" value="Alkaline Phosphatase, subunit A"/>
    <property type="match status" value="1"/>
</dbReference>
<evidence type="ECO:0000313" key="2">
    <source>
        <dbReference type="Proteomes" id="UP000295662"/>
    </source>
</evidence>
<dbReference type="PROSITE" id="PS51318">
    <property type="entry name" value="TAT"/>
    <property type="match status" value="1"/>
</dbReference>